<keyword evidence="4" id="KW-0472">Membrane</keyword>
<keyword evidence="4" id="KW-0812">Transmembrane</keyword>
<evidence type="ECO:0000256" key="1">
    <source>
        <dbReference type="ARBA" id="ARBA00022741"/>
    </source>
</evidence>
<feature type="non-terminal residue" evidence="6">
    <location>
        <position position="1"/>
    </location>
</feature>
<evidence type="ECO:0000256" key="2">
    <source>
        <dbReference type="ARBA" id="ARBA00022840"/>
    </source>
</evidence>
<dbReference type="GO" id="GO:0005524">
    <property type="term" value="F:ATP binding"/>
    <property type="evidence" value="ECO:0007669"/>
    <property type="project" value="UniProtKB-KW"/>
</dbReference>
<organism evidence="6 7">
    <name type="scientific">Dissophora globulifera</name>
    <dbReference type="NCBI Taxonomy" id="979702"/>
    <lineage>
        <taxon>Eukaryota</taxon>
        <taxon>Fungi</taxon>
        <taxon>Fungi incertae sedis</taxon>
        <taxon>Mucoromycota</taxon>
        <taxon>Mortierellomycotina</taxon>
        <taxon>Mortierellomycetes</taxon>
        <taxon>Mortierellales</taxon>
        <taxon>Mortierellaceae</taxon>
        <taxon>Dissophora</taxon>
    </lineage>
</organism>
<dbReference type="InterPro" id="IPR000873">
    <property type="entry name" value="AMP-dep_synth/lig_dom"/>
</dbReference>
<dbReference type="EMBL" id="JAAAIP010000907">
    <property type="protein sequence ID" value="KAG0311553.1"/>
    <property type="molecule type" value="Genomic_DNA"/>
</dbReference>
<proteinExistence type="predicted"/>
<dbReference type="GO" id="GO:0004467">
    <property type="term" value="F:long-chain fatty acid-CoA ligase activity"/>
    <property type="evidence" value="ECO:0007669"/>
    <property type="project" value="TreeGrafter"/>
</dbReference>
<evidence type="ECO:0000259" key="5">
    <source>
        <dbReference type="Pfam" id="PF00501"/>
    </source>
</evidence>
<dbReference type="GO" id="GO:0005783">
    <property type="term" value="C:endoplasmic reticulum"/>
    <property type="evidence" value="ECO:0007669"/>
    <property type="project" value="TreeGrafter"/>
</dbReference>
<gene>
    <name evidence="6" type="primary">ACSL6_2</name>
    <name evidence="6" type="ORF">BGZ99_010081</name>
</gene>
<accession>A0A9P6R5L8</accession>
<dbReference type="OrthoDB" id="1700726at2759"/>
<feature type="transmembrane region" description="Helical" evidence="4">
    <location>
        <begin position="308"/>
        <end position="326"/>
    </location>
</feature>
<dbReference type="GO" id="GO:0016020">
    <property type="term" value="C:membrane"/>
    <property type="evidence" value="ECO:0007669"/>
    <property type="project" value="TreeGrafter"/>
</dbReference>
<protein>
    <submittedName>
        <fullName evidence="6">Long-chain-fatty-acid--CoA ligase 6</fullName>
    </submittedName>
</protein>
<keyword evidence="6" id="KW-0436">Ligase</keyword>
<sequence length="407" mass="44619">MPVDALTVVLTIVIAVVLAYAKLSKFEPDVHPLLLEQQSSPTPLRNEHESVVHRSKSVSHGSPLTKRPADKIKTLYDVWQSGLDTNPTAQSILYLLQNQFSFESLSYEHVDMRISAFGTGFINLTGLKPKSDTPVGIMTPYSQESFIAQQAFYRYSFVTVPIHDLRNSELLIEIVNQTKLKAIIVSQKALPLLLQSLKECTSVKNIIVAGIYISGEQIKFAAQHGVKLTKFSTVRYDGSWNPMEHVKPDPEDVAMINYNTKSTSLSKGVMLTHANLVAAMTAFTASLPGGKKFTARDRLLCHFSNGDVIAVWLSSAIILAGGSLAFPSGLMKNVLHDAQASAPTIFASTPVILERIHEALQLTYGNGSLFKRSFAAKLGLLRAGRVTTTSFWDFIGLGEIRSRLGGK</sequence>
<dbReference type="SUPFAM" id="SSF56801">
    <property type="entry name" value="Acetyl-CoA synthetase-like"/>
    <property type="match status" value="1"/>
</dbReference>
<dbReference type="AlphaFoldDB" id="A0A9P6R5L8"/>
<dbReference type="PANTHER" id="PTHR43272:SF33">
    <property type="entry name" value="AMP-BINDING DOMAIN-CONTAINING PROTEIN-RELATED"/>
    <property type="match status" value="1"/>
</dbReference>
<dbReference type="Proteomes" id="UP000738325">
    <property type="component" value="Unassembled WGS sequence"/>
</dbReference>
<dbReference type="InterPro" id="IPR042099">
    <property type="entry name" value="ANL_N_sf"/>
</dbReference>
<dbReference type="PANTHER" id="PTHR43272">
    <property type="entry name" value="LONG-CHAIN-FATTY-ACID--COA LIGASE"/>
    <property type="match status" value="1"/>
</dbReference>
<name>A0A9P6R5L8_9FUNG</name>
<keyword evidence="1" id="KW-0547">Nucleotide-binding</keyword>
<keyword evidence="4" id="KW-1133">Transmembrane helix</keyword>
<keyword evidence="2" id="KW-0067">ATP-binding</keyword>
<evidence type="ECO:0000256" key="4">
    <source>
        <dbReference type="SAM" id="Phobius"/>
    </source>
</evidence>
<keyword evidence="7" id="KW-1185">Reference proteome</keyword>
<feature type="domain" description="AMP-dependent synthetase/ligase" evidence="5">
    <location>
        <begin position="101"/>
        <end position="361"/>
    </location>
</feature>
<dbReference type="Pfam" id="PF00501">
    <property type="entry name" value="AMP-binding"/>
    <property type="match status" value="1"/>
</dbReference>
<comment type="caution">
    <text evidence="6">The sequence shown here is derived from an EMBL/GenBank/DDBJ whole genome shotgun (WGS) entry which is preliminary data.</text>
</comment>
<dbReference type="Gene3D" id="3.40.50.12780">
    <property type="entry name" value="N-terminal domain of ligase-like"/>
    <property type="match status" value="1"/>
</dbReference>
<feature type="region of interest" description="Disordered" evidence="3">
    <location>
        <begin position="37"/>
        <end position="66"/>
    </location>
</feature>
<evidence type="ECO:0000313" key="6">
    <source>
        <dbReference type="EMBL" id="KAG0311553.1"/>
    </source>
</evidence>
<evidence type="ECO:0000313" key="7">
    <source>
        <dbReference type="Proteomes" id="UP000738325"/>
    </source>
</evidence>
<reference evidence="6" key="1">
    <citation type="journal article" date="2020" name="Fungal Divers.">
        <title>Resolving the Mortierellaceae phylogeny through synthesis of multi-gene phylogenetics and phylogenomics.</title>
        <authorList>
            <person name="Vandepol N."/>
            <person name="Liber J."/>
            <person name="Desiro A."/>
            <person name="Na H."/>
            <person name="Kennedy M."/>
            <person name="Barry K."/>
            <person name="Grigoriev I.V."/>
            <person name="Miller A.N."/>
            <person name="O'Donnell K."/>
            <person name="Stajich J.E."/>
            <person name="Bonito G."/>
        </authorList>
    </citation>
    <scope>NUCLEOTIDE SEQUENCE</scope>
    <source>
        <strain evidence="6">REB-010B</strain>
    </source>
</reference>
<evidence type="ECO:0000256" key="3">
    <source>
        <dbReference type="SAM" id="MobiDB-lite"/>
    </source>
</evidence>